<organism evidence="1 2">
    <name type="scientific">Arthrobacter cheniae</name>
    <dbReference type="NCBI Taxonomy" id="1258888"/>
    <lineage>
        <taxon>Bacteria</taxon>
        <taxon>Bacillati</taxon>
        <taxon>Actinomycetota</taxon>
        <taxon>Actinomycetes</taxon>
        <taxon>Micrococcales</taxon>
        <taxon>Micrococcaceae</taxon>
        <taxon>Arthrobacter</taxon>
    </lineage>
</organism>
<dbReference type="RefSeq" id="WP_120149037.1">
    <property type="nucleotide sequence ID" value="NZ_QZVT01000005.1"/>
</dbReference>
<evidence type="ECO:0000313" key="1">
    <source>
        <dbReference type="EMBL" id="RJT79090.1"/>
    </source>
</evidence>
<comment type="caution">
    <text evidence="1">The sequence shown here is derived from an EMBL/GenBank/DDBJ whole genome shotgun (WGS) entry which is preliminary data.</text>
</comment>
<dbReference type="AlphaFoldDB" id="A0A3A5M0L0"/>
<dbReference type="Gene3D" id="1.10.357.10">
    <property type="entry name" value="Tetracycline Repressor, domain 2"/>
    <property type="match status" value="1"/>
</dbReference>
<proteinExistence type="predicted"/>
<sequence length="59" mass="6835">MYLRIDATIDVVFSEITLPLAGVNWNTVMRDRALLLRDVLARHRWTIGLLKSPRHPILP</sequence>
<accession>A0A3A5M0L0</accession>
<protein>
    <submittedName>
        <fullName evidence="1">Uncharacterized protein</fullName>
    </submittedName>
</protein>
<gene>
    <name evidence="1" type="ORF">D6T63_10690</name>
</gene>
<dbReference type="Proteomes" id="UP000272560">
    <property type="component" value="Unassembled WGS sequence"/>
</dbReference>
<reference evidence="1 2" key="1">
    <citation type="submission" date="2018-09" db="EMBL/GenBank/DDBJ databases">
        <title>Novel species of Arthrobacter.</title>
        <authorList>
            <person name="Liu Q."/>
            <person name="Xin Y.-H."/>
        </authorList>
    </citation>
    <scope>NUCLEOTIDE SEQUENCE [LARGE SCALE GENOMIC DNA]</scope>
    <source>
        <strain evidence="1 2">Hz2</strain>
    </source>
</reference>
<evidence type="ECO:0000313" key="2">
    <source>
        <dbReference type="Proteomes" id="UP000272560"/>
    </source>
</evidence>
<dbReference type="EMBL" id="QZVT01000005">
    <property type="protein sequence ID" value="RJT79090.1"/>
    <property type="molecule type" value="Genomic_DNA"/>
</dbReference>
<keyword evidence="2" id="KW-1185">Reference proteome</keyword>
<name>A0A3A5M0L0_9MICC</name>